<organism evidence="2 3">
    <name type="scientific">Gemmatimonas phototrophica</name>
    <dbReference type="NCBI Taxonomy" id="1379270"/>
    <lineage>
        <taxon>Bacteria</taxon>
        <taxon>Pseudomonadati</taxon>
        <taxon>Gemmatimonadota</taxon>
        <taxon>Gemmatimonadia</taxon>
        <taxon>Gemmatimonadales</taxon>
        <taxon>Gemmatimonadaceae</taxon>
        <taxon>Gemmatimonas</taxon>
    </lineage>
</organism>
<dbReference type="SUPFAM" id="SSF55315">
    <property type="entry name" value="L30e-like"/>
    <property type="match status" value="1"/>
</dbReference>
<reference evidence="2 3" key="2">
    <citation type="journal article" date="2016" name="Environ. Microbiol. Rep.">
        <title>Metagenomic evidence for the presence of phototrophic Gemmatimonadetes bacteria in diverse environments.</title>
        <authorList>
            <person name="Zeng Y."/>
            <person name="Baumbach J."/>
            <person name="Barbosa E.G."/>
            <person name="Azevedo V."/>
            <person name="Zhang C."/>
            <person name="Koblizek M."/>
        </authorList>
    </citation>
    <scope>NUCLEOTIDE SEQUENCE [LARGE SCALE GENOMIC DNA]</scope>
    <source>
        <strain evidence="2 3">AP64</strain>
    </source>
</reference>
<evidence type="ECO:0000313" key="3">
    <source>
        <dbReference type="Proteomes" id="UP000076404"/>
    </source>
</evidence>
<proteinExistence type="predicted"/>
<dbReference type="AlphaFoldDB" id="A0A143BIM3"/>
<name>A0A143BIM3_9BACT</name>
<dbReference type="STRING" id="1379270.GEMMAAP_08445"/>
<dbReference type="Gene3D" id="3.30.1330.30">
    <property type="match status" value="1"/>
</dbReference>
<gene>
    <name evidence="2" type="ORF">GEMMAAP_08445</name>
</gene>
<dbReference type="InterPro" id="IPR029064">
    <property type="entry name" value="Ribosomal_eL30-like_sf"/>
</dbReference>
<dbReference type="InterPro" id="IPR004038">
    <property type="entry name" value="Ribosomal_eL8/eL30/eS12/Gad45"/>
</dbReference>
<dbReference type="Pfam" id="PF01248">
    <property type="entry name" value="Ribosomal_L7Ae"/>
    <property type="match status" value="1"/>
</dbReference>
<dbReference type="KEGG" id="gph:GEMMAAP_08445"/>
<protein>
    <recommendedName>
        <fullName evidence="1">Ribosomal protein eL8/eL30/eS12/Gadd45 domain-containing protein</fullName>
    </recommendedName>
</protein>
<dbReference type="Proteomes" id="UP000076404">
    <property type="component" value="Chromosome"/>
</dbReference>
<accession>A0A143BIM3</accession>
<evidence type="ECO:0000313" key="2">
    <source>
        <dbReference type="EMBL" id="AMW04859.1"/>
    </source>
</evidence>
<dbReference type="EMBL" id="CP011454">
    <property type="protein sequence ID" value="AMW04859.1"/>
    <property type="molecule type" value="Genomic_DNA"/>
</dbReference>
<evidence type="ECO:0000259" key="1">
    <source>
        <dbReference type="Pfam" id="PF01248"/>
    </source>
</evidence>
<reference evidence="2 3" key="1">
    <citation type="journal article" date="2014" name="Proc. Natl. Acad. Sci. U.S.A.">
        <title>Functional type 2 photosynthetic reaction centers found in the rare bacterial phylum Gemmatimonadetes.</title>
        <authorList>
            <person name="Zeng Y."/>
            <person name="Feng F."/>
            <person name="Medova H."/>
            <person name="Dean J."/>
            <person name="Koblizek M."/>
        </authorList>
    </citation>
    <scope>NUCLEOTIDE SEQUENCE [LARGE SCALE GENOMIC DNA]</scope>
    <source>
        <strain evidence="2 3">AP64</strain>
    </source>
</reference>
<sequence length="126" mass="13147">MSDGETLPPTLNEVMRRKVLGLVGLGARGRLVVIGVEQTKIAAQKGSLQLVLVAQDVSRHSLEKVVPVLRARKVEMVEWPSAAELGGAVGRDTTATIGIVDQALARGIRGAMAGATPAGDATRVSR</sequence>
<feature type="domain" description="Ribosomal protein eL8/eL30/eS12/Gadd45" evidence="1">
    <location>
        <begin position="28"/>
        <end position="100"/>
    </location>
</feature>
<dbReference type="eggNOG" id="COG1358">
    <property type="taxonomic scope" value="Bacteria"/>
</dbReference>
<keyword evidence="3" id="KW-1185">Reference proteome</keyword>